<dbReference type="GO" id="GO:0009254">
    <property type="term" value="P:peptidoglycan turnover"/>
    <property type="evidence" value="ECO:0007669"/>
    <property type="project" value="TreeGrafter"/>
</dbReference>
<evidence type="ECO:0000256" key="3">
    <source>
        <dbReference type="ARBA" id="ARBA00022801"/>
    </source>
</evidence>
<keyword evidence="7" id="KW-1185">Reference proteome</keyword>
<evidence type="ECO:0000313" key="6">
    <source>
        <dbReference type="EMBL" id="WND01557.1"/>
    </source>
</evidence>
<organism evidence="6 7">
    <name type="scientific">Temperatibacter marinus</name>
    <dbReference type="NCBI Taxonomy" id="1456591"/>
    <lineage>
        <taxon>Bacteria</taxon>
        <taxon>Pseudomonadati</taxon>
        <taxon>Pseudomonadota</taxon>
        <taxon>Alphaproteobacteria</taxon>
        <taxon>Kordiimonadales</taxon>
        <taxon>Temperatibacteraceae</taxon>
        <taxon>Temperatibacter</taxon>
    </lineage>
</organism>
<dbReference type="KEGG" id="tmk:QGN29_08290"/>
<dbReference type="Pfam" id="PF01510">
    <property type="entry name" value="Amidase_2"/>
    <property type="match status" value="1"/>
</dbReference>
<dbReference type="SUPFAM" id="SSF55846">
    <property type="entry name" value="N-acetylmuramoyl-L-alanine amidase-like"/>
    <property type="match status" value="1"/>
</dbReference>
<dbReference type="RefSeq" id="WP_310797385.1">
    <property type="nucleotide sequence ID" value="NZ_CP123872.1"/>
</dbReference>
<dbReference type="GO" id="GO:0009253">
    <property type="term" value="P:peptidoglycan catabolic process"/>
    <property type="evidence" value="ECO:0007669"/>
    <property type="project" value="InterPro"/>
</dbReference>
<dbReference type="CDD" id="cd06583">
    <property type="entry name" value="PGRP"/>
    <property type="match status" value="1"/>
</dbReference>
<dbReference type="PANTHER" id="PTHR30417:SF1">
    <property type="entry name" value="N-ACETYLMURAMOYL-L-ALANINE AMIDASE AMID"/>
    <property type="match status" value="1"/>
</dbReference>
<dbReference type="Proteomes" id="UP001268683">
    <property type="component" value="Chromosome"/>
</dbReference>
<sequence length="235" mass="26475">MTPLDINWFPSPSFNERPEPRDPDMIILHYTGMESGAAARERLCDPKVDVSSHYLIWEQGQIDQLILDDKRAWHAGVSYWQGRENINHTSLGIEIVNTGEEPFPERQIASVIALCQFLQKKYTIPAHQIIGHSDIAPGRKFDPGPLFPWTVLAEKEIGIIAQPLTEEALNQLSTLSDADFQAMLSTIGFSLRDKAAALQAFQLHWCPEGQPKEFCAATKKALYSVYTQLHQSKDC</sequence>
<gene>
    <name evidence="6" type="ORF">QGN29_08290</name>
</gene>
<accession>A0AA52EFG2</accession>
<dbReference type="InterPro" id="IPR002502">
    <property type="entry name" value="Amidase_domain"/>
</dbReference>
<dbReference type="GO" id="GO:0008745">
    <property type="term" value="F:N-acetylmuramoyl-L-alanine amidase activity"/>
    <property type="evidence" value="ECO:0007669"/>
    <property type="project" value="UniProtKB-EC"/>
</dbReference>
<dbReference type="Gene3D" id="3.40.80.10">
    <property type="entry name" value="Peptidoglycan recognition protein-like"/>
    <property type="match status" value="1"/>
</dbReference>
<evidence type="ECO:0000313" key="7">
    <source>
        <dbReference type="Proteomes" id="UP001268683"/>
    </source>
</evidence>
<dbReference type="EC" id="3.5.1.28" evidence="2"/>
<proteinExistence type="predicted"/>
<comment type="catalytic activity">
    <reaction evidence="1">
        <text>Hydrolyzes the link between N-acetylmuramoyl residues and L-amino acid residues in certain cell-wall glycopeptides.</text>
        <dbReference type="EC" id="3.5.1.28"/>
    </reaction>
</comment>
<dbReference type="SMART" id="SM00644">
    <property type="entry name" value="Ami_2"/>
    <property type="match status" value="1"/>
</dbReference>
<evidence type="ECO:0000256" key="2">
    <source>
        <dbReference type="ARBA" id="ARBA00011901"/>
    </source>
</evidence>
<keyword evidence="4" id="KW-0961">Cell wall biogenesis/degradation</keyword>
<reference evidence="6" key="1">
    <citation type="submission" date="2023-04" db="EMBL/GenBank/DDBJ databases">
        <title>Complete genome sequence of Temperatibacter marinus.</title>
        <authorList>
            <person name="Rong J.-C."/>
            <person name="Yi M.-L."/>
            <person name="Zhao Q."/>
        </authorList>
    </citation>
    <scope>NUCLEOTIDE SEQUENCE</scope>
    <source>
        <strain evidence="6">NBRC 110045</strain>
    </source>
</reference>
<dbReference type="EMBL" id="CP123872">
    <property type="protein sequence ID" value="WND01557.1"/>
    <property type="molecule type" value="Genomic_DNA"/>
</dbReference>
<dbReference type="GO" id="GO:0019867">
    <property type="term" value="C:outer membrane"/>
    <property type="evidence" value="ECO:0007669"/>
    <property type="project" value="TreeGrafter"/>
</dbReference>
<name>A0AA52EFG2_9PROT</name>
<dbReference type="GO" id="GO:0071555">
    <property type="term" value="P:cell wall organization"/>
    <property type="evidence" value="ECO:0007669"/>
    <property type="project" value="UniProtKB-KW"/>
</dbReference>
<evidence type="ECO:0000256" key="4">
    <source>
        <dbReference type="ARBA" id="ARBA00023316"/>
    </source>
</evidence>
<dbReference type="PANTHER" id="PTHR30417">
    <property type="entry name" value="N-ACETYLMURAMOYL-L-ALANINE AMIDASE AMID"/>
    <property type="match status" value="1"/>
</dbReference>
<dbReference type="InterPro" id="IPR051206">
    <property type="entry name" value="NAMLAA_amidase_2"/>
</dbReference>
<dbReference type="InterPro" id="IPR036505">
    <property type="entry name" value="Amidase/PGRP_sf"/>
</dbReference>
<dbReference type="AlphaFoldDB" id="A0AA52EFG2"/>
<evidence type="ECO:0000256" key="1">
    <source>
        <dbReference type="ARBA" id="ARBA00001561"/>
    </source>
</evidence>
<keyword evidence="3 6" id="KW-0378">Hydrolase</keyword>
<feature type="domain" description="N-acetylmuramoyl-L-alanine amidase" evidence="5">
    <location>
        <begin position="11"/>
        <end position="144"/>
    </location>
</feature>
<protein>
    <recommendedName>
        <fullName evidence="2">N-acetylmuramoyl-L-alanine amidase</fullName>
        <ecNumber evidence="2">3.5.1.28</ecNumber>
    </recommendedName>
</protein>
<evidence type="ECO:0000259" key="5">
    <source>
        <dbReference type="SMART" id="SM00644"/>
    </source>
</evidence>